<feature type="domain" description="3-hydroxyisobutyrate dehydrogenase-like NAD-binding" evidence="11">
    <location>
        <begin position="173"/>
        <end position="292"/>
    </location>
</feature>
<keyword evidence="13" id="KW-1185">Reference proteome</keyword>
<dbReference type="InterPro" id="IPR029154">
    <property type="entry name" value="HIBADH-like_NADP-bd"/>
</dbReference>
<dbReference type="PANTHER" id="PTHR43060:SF17">
    <property type="entry name" value="L-THREONATE DEHYDROGENASE"/>
    <property type="match status" value="1"/>
</dbReference>
<gene>
    <name evidence="12" type="ORF">J2851_006749</name>
</gene>
<evidence type="ECO:0000256" key="2">
    <source>
        <dbReference type="ARBA" id="ARBA00023002"/>
    </source>
</evidence>
<dbReference type="InterPro" id="IPR006115">
    <property type="entry name" value="6PGDH_NADP-bd"/>
</dbReference>
<dbReference type="Gene3D" id="3.40.50.720">
    <property type="entry name" value="NAD(P)-binding Rossmann-like Domain"/>
    <property type="match status" value="1"/>
</dbReference>
<dbReference type="InterPro" id="IPR036291">
    <property type="entry name" value="NAD(P)-bd_dom_sf"/>
</dbReference>
<dbReference type="Pfam" id="PF14833">
    <property type="entry name" value="NAD_binding_11"/>
    <property type="match status" value="1"/>
</dbReference>
<dbReference type="RefSeq" id="WP_209772780.1">
    <property type="nucleotide sequence ID" value="NZ_JAGINP010000037.1"/>
</dbReference>
<evidence type="ECO:0000259" key="10">
    <source>
        <dbReference type="Pfam" id="PF03446"/>
    </source>
</evidence>
<protein>
    <recommendedName>
        <fullName evidence="8">L-threonate dehydrogenase</fullName>
        <ecNumber evidence="7">1.1.1.411</ecNumber>
    </recommendedName>
</protein>
<evidence type="ECO:0000313" key="12">
    <source>
        <dbReference type="EMBL" id="MBP2296930.1"/>
    </source>
</evidence>
<name>A0ABS4SWJ9_9PROT</name>
<evidence type="ECO:0000256" key="6">
    <source>
        <dbReference type="ARBA" id="ARBA00037979"/>
    </source>
</evidence>
<evidence type="ECO:0000313" key="13">
    <source>
        <dbReference type="Proteomes" id="UP000781958"/>
    </source>
</evidence>
<comment type="similarity">
    <text evidence="6">Belongs to the HIBADH-related family. L-threonate dehydrogenase subfamily.</text>
</comment>
<dbReference type="InterPro" id="IPR008927">
    <property type="entry name" value="6-PGluconate_DH-like_C_sf"/>
</dbReference>
<evidence type="ECO:0000256" key="7">
    <source>
        <dbReference type="ARBA" id="ARBA00038870"/>
    </source>
</evidence>
<evidence type="ECO:0000256" key="1">
    <source>
        <dbReference type="ARBA" id="ARBA00022857"/>
    </source>
</evidence>
<organism evidence="12 13">
    <name type="scientific">Azospirillum rugosum</name>
    <dbReference type="NCBI Taxonomy" id="416170"/>
    <lineage>
        <taxon>Bacteria</taxon>
        <taxon>Pseudomonadati</taxon>
        <taxon>Pseudomonadota</taxon>
        <taxon>Alphaproteobacteria</taxon>
        <taxon>Rhodospirillales</taxon>
        <taxon>Azospirillaceae</taxon>
        <taxon>Azospirillum</taxon>
    </lineage>
</organism>
<dbReference type="NCBIfam" id="NF043037">
    <property type="entry name" value="ThreonDh"/>
    <property type="match status" value="1"/>
</dbReference>
<dbReference type="PIRSF" id="PIRSF000103">
    <property type="entry name" value="HIBADH"/>
    <property type="match status" value="1"/>
</dbReference>
<sequence>MSDDHTKARVAGVIGLGSMGMGVALSLLRAGFRVIGCDEAPAKCMSLVTHGGEAAATPAELGRQVDRVVILVATADQVESVLFGPNGIAATLPKGGCVVQSATVPAAYAADAGRRLADMGLLMLDAPVSGGPVKAAEGRMTIMASGPQEAFARAEDLLAAASGTLHRVGTEHGQGSVVKTINQLLAGVHIAASAEAMAFGIRAGVDPQRIYDVITSSAGNSWMFENRVPHILNGDYSPHSAVDIFVKDLGIVVDSARRMTFPTPLASTALQMFTMAASAGLGREDDAAVIKIFERLAGITLPEPKDNPEG</sequence>
<comment type="catalytic activity">
    <reaction evidence="9">
        <text>L-threonate + NAD(+) = 2-dehydro-L-erythronate + NADH + H(+)</text>
        <dbReference type="Rhea" id="RHEA:52548"/>
        <dbReference type="ChEBI" id="CHEBI:15378"/>
        <dbReference type="ChEBI" id="CHEBI:57540"/>
        <dbReference type="ChEBI" id="CHEBI:57561"/>
        <dbReference type="ChEBI" id="CHEBI:57945"/>
        <dbReference type="ChEBI" id="CHEBI:136669"/>
        <dbReference type="EC" id="1.1.1.411"/>
    </reaction>
</comment>
<evidence type="ECO:0000256" key="8">
    <source>
        <dbReference type="ARBA" id="ARBA00039407"/>
    </source>
</evidence>
<dbReference type="GO" id="GO:0008442">
    <property type="term" value="F:3-hydroxyisobutyrate dehydrogenase activity"/>
    <property type="evidence" value="ECO:0007669"/>
    <property type="project" value="UniProtKB-EC"/>
</dbReference>
<evidence type="ECO:0000256" key="9">
    <source>
        <dbReference type="ARBA" id="ARBA00047312"/>
    </source>
</evidence>
<evidence type="ECO:0000256" key="3">
    <source>
        <dbReference type="ARBA" id="ARBA00023027"/>
    </source>
</evidence>
<dbReference type="Gene3D" id="1.10.1040.10">
    <property type="entry name" value="N-(1-d-carboxylethyl)-l-norvaline Dehydrogenase, domain 2"/>
    <property type="match status" value="1"/>
</dbReference>
<dbReference type="SUPFAM" id="SSF48179">
    <property type="entry name" value="6-phosphogluconate dehydrogenase C-terminal domain-like"/>
    <property type="match status" value="1"/>
</dbReference>
<comment type="caution">
    <text evidence="12">The sequence shown here is derived from an EMBL/GenBank/DDBJ whole genome shotgun (WGS) entry which is preliminary data.</text>
</comment>
<proteinExistence type="inferred from homology"/>
<dbReference type="Pfam" id="PF03446">
    <property type="entry name" value="NAD_binding_2"/>
    <property type="match status" value="1"/>
</dbReference>
<dbReference type="EMBL" id="JAGINP010000037">
    <property type="protein sequence ID" value="MBP2296930.1"/>
    <property type="molecule type" value="Genomic_DNA"/>
</dbReference>
<dbReference type="InterPro" id="IPR050006">
    <property type="entry name" value="LtnD"/>
</dbReference>
<comment type="function">
    <text evidence="5">Catalyzes oxidation of L-threonate to 2-oxo-tetronate. Can use either NAD(+) or NADP(+) as cosubstrate, with a preference for NAD(+).</text>
</comment>
<dbReference type="Proteomes" id="UP000781958">
    <property type="component" value="Unassembled WGS sequence"/>
</dbReference>
<dbReference type="PANTHER" id="PTHR43060">
    <property type="entry name" value="3-HYDROXYISOBUTYRATE DEHYDROGENASE-LIKE 1, MITOCHONDRIAL-RELATED"/>
    <property type="match status" value="1"/>
</dbReference>
<accession>A0ABS4SWJ9</accession>
<evidence type="ECO:0000256" key="4">
    <source>
        <dbReference type="ARBA" id="ARBA00023277"/>
    </source>
</evidence>
<evidence type="ECO:0000256" key="5">
    <source>
        <dbReference type="ARBA" id="ARBA00037062"/>
    </source>
</evidence>
<dbReference type="InterPro" id="IPR013328">
    <property type="entry name" value="6PGD_dom2"/>
</dbReference>
<evidence type="ECO:0000259" key="11">
    <source>
        <dbReference type="Pfam" id="PF14833"/>
    </source>
</evidence>
<dbReference type="InterPro" id="IPR015815">
    <property type="entry name" value="HIBADH-related"/>
</dbReference>
<keyword evidence="2 12" id="KW-0560">Oxidoreductase</keyword>
<keyword evidence="3" id="KW-0520">NAD</keyword>
<dbReference type="EC" id="1.1.1.411" evidence="7"/>
<dbReference type="SUPFAM" id="SSF51735">
    <property type="entry name" value="NAD(P)-binding Rossmann-fold domains"/>
    <property type="match status" value="1"/>
</dbReference>
<keyword evidence="4" id="KW-0119">Carbohydrate metabolism</keyword>
<keyword evidence="1" id="KW-0521">NADP</keyword>
<reference evidence="12 13" key="1">
    <citation type="submission" date="2021-03" db="EMBL/GenBank/DDBJ databases">
        <title>Genomic Encyclopedia of Type Strains, Phase III (KMG-III): the genomes of soil and plant-associated and newly described type strains.</title>
        <authorList>
            <person name="Whitman W."/>
        </authorList>
    </citation>
    <scope>NUCLEOTIDE SEQUENCE [LARGE SCALE GENOMIC DNA]</scope>
    <source>
        <strain evidence="12 13">IMMIB AFH-6</strain>
    </source>
</reference>
<feature type="domain" description="6-phosphogluconate dehydrogenase NADP-binding" evidence="10">
    <location>
        <begin position="12"/>
        <end position="165"/>
    </location>
</feature>